<evidence type="ECO:0000313" key="2">
    <source>
        <dbReference type="Proteomes" id="UP000219338"/>
    </source>
</evidence>
<accession>A0A284S317</accession>
<evidence type="ECO:0000313" key="1">
    <source>
        <dbReference type="EMBL" id="SJL15412.1"/>
    </source>
</evidence>
<reference evidence="2" key="1">
    <citation type="journal article" date="2017" name="Nat. Ecol. Evol.">
        <title>Genome expansion and lineage-specific genetic innovations in the forest pathogenic fungi Armillaria.</title>
        <authorList>
            <person name="Sipos G."/>
            <person name="Prasanna A.N."/>
            <person name="Walter M.C."/>
            <person name="O'Connor E."/>
            <person name="Balint B."/>
            <person name="Krizsan K."/>
            <person name="Kiss B."/>
            <person name="Hess J."/>
            <person name="Varga T."/>
            <person name="Slot J."/>
            <person name="Riley R."/>
            <person name="Boka B."/>
            <person name="Rigling D."/>
            <person name="Barry K."/>
            <person name="Lee J."/>
            <person name="Mihaltcheva S."/>
            <person name="LaButti K."/>
            <person name="Lipzen A."/>
            <person name="Waldron R."/>
            <person name="Moloney N.M."/>
            <person name="Sperisen C."/>
            <person name="Kredics L."/>
            <person name="Vagvoelgyi C."/>
            <person name="Patrignani A."/>
            <person name="Fitzpatrick D."/>
            <person name="Nagy I."/>
            <person name="Doyle S."/>
            <person name="Anderson J.B."/>
            <person name="Grigoriev I.V."/>
            <person name="Gueldener U."/>
            <person name="Muensterkoetter M."/>
            <person name="Nagy L.G."/>
        </authorList>
    </citation>
    <scope>NUCLEOTIDE SEQUENCE [LARGE SCALE GENOMIC DNA]</scope>
    <source>
        <strain evidence="2">C18/9</strain>
    </source>
</reference>
<proteinExistence type="predicted"/>
<sequence length="194" mass="22062">MYAKLDNSASMEMMEFLQMRLHRNAHPAVGYARGLRTSFNDAFYYYSLRGLLVLGIRMMTKPEQNGSRSYTSSFSRTLISSSRWHLNSLLAGCEGHRPRKDGWSWTPHARKVTRRLSMCWSASSVKGLMKTWCHTRLVEKTTGSITSFASPAKLTARAIWPRSVGLAKKVVKPRRAPDLLSVQSCTEYRLIRGV</sequence>
<keyword evidence="2" id="KW-1185">Reference proteome</keyword>
<dbReference type="EMBL" id="FUEG01000028">
    <property type="protein sequence ID" value="SJL15412.1"/>
    <property type="molecule type" value="Genomic_DNA"/>
</dbReference>
<dbReference type="Proteomes" id="UP000219338">
    <property type="component" value="Unassembled WGS sequence"/>
</dbReference>
<dbReference type="AlphaFoldDB" id="A0A284S317"/>
<name>A0A284S317_ARMOS</name>
<gene>
    <name evidence="1" type="ORF">ARMOST_18909</name>
</gene>
<organism evidence="1 2">
    <name type="scientific">Armillaria ostoyae</name>
    <name type="common">Armillaria root rot fungus</name>
    <dbReference type="NCBI Taxonomy" id="47428"/>
    <lineage>
        <taxon>Eukaryota</taxon>
        <taxon>Fungi</taxon>
        <taxon>Dikarya</taxon>
        <taxon>Basidiomycota</taxon>
        <taxon>Agaricomycotina</taxon>
        <taxon>Agaricomycetes</taxon>
        <taxon>Agaricomycetidae</taxon>
        <taxon>Agaricales</taxon>
        <taxon>Marasmiineae</taxon>
        <taxon>Physalacriaceae</taxon>
        <taxon>Armillaria</taxon>
    </lineage>
</organism>
<protein>
    <submittedName>
        <fullName evidence="1">Uncharacterized protein</fullName>
    </submittedName>
</protein>